<comment type="caution">
    <text evidence="1">The sequence shown here is derived from an EMBL/GenBank/DDBJ whole genome shotgun (WGS) entry which is preliminary data.</text>
</comment>
<dbReference type="RefSeq" id="WP_169625705.1">
    <property type="nucleotide sequence ID" value="NZ_JABBNT010000003.1"/>
</dbReference>
<evidence type="ECO:0008006" key="3">
    <source>
        <dbReference type="Google" id="ProtNLM"/>
    </source>
</evidence>
<evidence type="ECO:0000313" key="1">
    <source>
        <dbReference type="EMBL" id="NMM45360.1"/>
    </source>
</evidence>
<reference evidence="1 2" key="1">
    <citation type="submission" date="2020-04" db="EMBL/GenBank/DDBJ databases">
        <title>Rhodospirillaceae bacterium KN72 isolated from deep sea.</title>
        <authorList>
            <person name="Zhang D.-C."/>
        </authorList>
    </citation>
    <scope>NUCLEOTIDE SEQUENCE [LARGE SCALE GENOMIC DNA]</scope>
    <source>
        <strain evidence="1 2">KN72</strain>
    </source>
</reference>
<dbReference type="AlphaFoldDB" id="A0A7Y0E184"/>
<dbReference type="EMBL" id="JABBNT010000003">
    <property type="protein sequence ID" value="NMM45360.1"/>
    <property type="molecule type" value="Genomic_DNA"/>
</dbReference>
<organism evidence="1 2">
    <name type="scientific">Pacificispira spongiicola</name>
    <dbReference type="NCBI Taxonomy" id="2729598"/>
    <lineage>
        <taxon>Bacteria</taxon>
        <taxon>Pseudomonadati</taxon>
        <taxon>Pseudomonadota</taxon>
        <taxon>Alphaproteobacteria</taxon>
        <taxon>Rhodospirillales</taxon>
        <taxon>Rhodospirillaceae</taxon>
        <taxon>Pacificispira</taxon>
    </lineage>
</organism>
<proteinExistence type="predicted"/>
<accession>A0A7Y0E184</accession>
<gene>
    <name evidence="1" type="ORF">HH303_12775</name>
</gene>
<dbReference type="Proteomes" id="UP000539372">
    <property type="component" value="Unassembled WGS sequence"/>
</dbReference>
<name>A0A7Y0E184_9PROT</name>
<protein>
    <recommendedName>
        <fullName evidence="3">DUF1150 domain-containing protein</fullName>
    </recommendedName>
</protein>
<sequence>MSDYENEYVIPSEFVTQGELKTLTAGELEGLGIGVVGYIREIETDEGVQYELRGADGIQLATAETVDAAMFAAEHLEIEPVTVH</sequence>
<evidence type="ECO:0000313" key="2">
    <source>
        <dbReference type="Proteomes" id="UP000539372"/>
    </source>
</evidence>
<keyword evidence="2" id="KW-1185">Reference proteome</keyword>